<dbReference type="EMBL" id="CP015607">
    <property type="protein sequence ID" value="APT44461.1"/>
    <property type="molecule type" value="Genomic_DNA"/>
</dbReference>
<name>A0A1L6ZD79_BACIA</name>
<gene>
    <name evidence="1" type="ORF">BSA145_00080</name>
</gene>
<dbReference type="AlphaFoldDB" id="A0A1L6ZD79"/>
<organism evidence="1 2">
    <name type="scientific">Bacillus safensis</name>
    <dbReference type="NCBI Taxonomy" id="561879"/>
    <lineage>
        <taxon>Bacteria</taxon>
        <taxon>Bacillati</taxon>
        <taxon>Bacillota</taxon>
        <taxon>Bacilli</taxon>
        <taxon>Bacillales</taxon>
        <taxon>Bacillaceae</taxon>
        <taxon>Bacillus</taxon>
    </lineage>
</organism>
<dbReference type="Proteomes" id="UP000185426">
    <property type="component" value="Chromosome"/>
</dbReference>
<protein>
    <submittedName>
        <fullName evidence="1">Uncharacterized protein</fullName>
    </submittedName>
</protein>
<proteinExistence type="predicted"/>
<evidence type="ECO:0000313" key="1">
    <source>
        <dbReference type="EMBL" id="APT44461.1"/>
    </source>
</evidence>
<dbReference type="RefSeq" id="WP_075621279.1">
    <property type="nucleotide sequence ID" value="NZ_CP015607.1"/>
</dbReference>
<sequence>MEIFNHENYEDMLAFVQSYIQDKEFTVLDNQTFIHPESLGVEIRILSTSETNNVAVASVFVLHFGTREDIEGQIDMKIEELKRLRAT</sequence>
<reference evidence="1 2" key="1">
    <citation type="submission" date="2016-05" db="EMBL/GenBank/DDBJ databases">
        <title>Complete Genome and Methylome Analysis of Psychrotrophic Bacterial Isolates from Antarctic Lake Untersee.</title>
        <authorList>
            <person name="Fomenkov A."/>
            <person name="Akimov V.N."/>
            <person name="Vasilyeva L.V."/>
            <person name="Andersen D."/>
            <person name="Vincze T."/>
            <person name="Roberts R.J."/>
        </authorList>
    </citation>
    <scope>NUCLEOTIDE SEQUENCE [LARGE SCALE GENOMIC DNA]</scope>
    <source>
        <strain evidence="1 2">U14-5</strain>
    </source>
</reference>
<evidence type="ECO:0000313" key="2">
    <source>
        <dbReference type="Proteomes" id="UP000185426"/>
    </source>
</evidence>
<accession>A0A1L6ZD79</accession>